<organism evidence="2 3">
    <name type="scientific">Sistotremastrum suecicum HHB10207 ss-3</name>
    <dbReference type="NCBI Taxonomy" id="1314776"/>
    <lineage>
        <taxon>Eukaryota</taxon>
        <taxon>Fungi</taxon>
        <taxon>Dikarya</taxon>
        <taxon>Basidiomycota</taxon>
        <taxon>Agaricomycotina</taxon>
        <taxon>Agaricomycetes</taxon>
        <taxon>Sistotremastrales</taxon>
        <taxon>Sistotremastraceae</taxon>
        <taxon>Sistotremastrum</taxon>
    </lineage>
</organism>
<dbReference type="Proteomes" id="UP000076798">
    <property type="component" value="Unassembled WGS sequence"/>
</dbReference>
<reference evidence="2 3" key="1">
    <citation type="journal article" date="2016" name="Mol. Biol. Evol.">
        <title>Comparative Genomics of Early-Diverging Mushroom-Forming Fungi Provides Insights into the Origins of Lignocellulose Decay Capabilities.</title>
        <authorList>
            <person name="Nagy L.G."/>
            <person name="Riley R."/>
            <person name="Tritt A."/>
            <person name="Adam C."/>
            <person name="Daum C."/>
            <person name="Floudas D."/>
            <person name="Sun H."/>
            <person name="Yadav J.S."/>
            <person name="Pangilinan J."/>
            <person name="Larsson K.H."/>
            <person name="Matsuura K."/>
            <person name="Barry K."/>
            <person name="Labutti K."/>
            <person name="Kuo R."/>
            <person name="Ohm R.A."/>
            <person name="Bhattacharya S.S."/>
            <person name="Shirouzu T."/>
            <person name="Yoshinaga Y."/>
            <person name="Martin F.M."/>
            <person name="Grigoriev I.V."/>
            <person name="Hibbett D.S."/>
        </authorList>
    </citation>
    <scope>NUCLEOTIDE SEQUENCE [LARGE SCALE GENOMIC DNA]</scope>
    <source>
        <strain evidence="2 3">HHB10207 ss-3</strain>
    </source>
</reference>
<sequence>MCEQRMTYFEQELAWRICYIIDITLLTSHSIIDSIWLSGGSLLTVHRTNNLLEYVLQQNAPLVDFHPQVLLQCLLWGRVDWVKDIILTLANAAAVAERHDSPVAIKIDSQAAQDFWSSEHITVKVVEESSTRVKRQHQLLFDHEDSSDDGTSFSQPVITRLLEFLEKNPMAALTQLDNVHLSILIQTTLEVALSNVAPLQAKPFFFQIAEQRRAASRALDAADCTMMQNMKILLLLDRDESGEGGCENQNSRTNDLDARMVRQGSA</sequence>
<protein>
    <recommendedName>
        <fullName evidence="1">RAVE complex protein Rav1 C-terminal domain-containing protein</fullName>
    </recommendedName>
</protein>
<gene>
    <name evidence="2" type="ORF">SISSUDRAFT_1068078</name>
</gene>
<dbReference type="EMBL" id="KV428843">
    <property type="protein sequence ID" value="KZT31117.1"/>
    <property type="molecule type" value="Genomic_DNA"/>
</dbReference>
<dbReference type="AlphaFoldDB" id="A0A165WG60"/>
<dbReference type="STRING" id="1314776.A0A165WG60"/>
<evidence type="ECO:0000259" key="1">
    <source>
        <dbReference type="Pfam" id="PF12234"/>
    </source>
</evidence>
<name>A0A165WG60_9AGAM</name>
<accession>A0A165WG60</accession>
<dbReference type="Pfam" id="PF12234">
    <property type="entry name" value="Rav1p_C"/>
    <property type="match status" value="1"/>
</dbReference>
<dbReference type="OrthoDB" id="342131at2759"/>
<proteinExistence type="predicted"/>
<evidence type="ECO:0000313" key="3">
    <source>
        <dbReference type="Proteomes" id="UP000076798"/>
    </source>
</evidence>
<feature type="domain" description="RAVE complex protein Rav1 C-terminal" evidence="1">
    <location>
        <begin position="47"/>
        <end position="192"/>
    </location>
</feature>
<keyword evidence="3" id="KW-1185">Reference proteome</keyword>
<dbReference type="InterPro" id="IPR022033">
    <property type="entry name" value="Rav1p_C"/>
</dbReference>
<evidence type="ECO:0000313" key="2">
    <source>
        <dbReference type="EMBL" id="KZT31117.1"/>
    </source>
</evidence>